<gene>
    <name evidence="4" type="primary">LOC111355177</name>
</gene>
<evidence type="ECO:0000256" key="1">
    <source>
        <dbReference type="SAM" id="MobiDB-lite"/>
    </source>
</evidence>
<keyword evidence="3" id="KW-1185">Reference proteome</keyword>
<keyword evidence="2" id="KW-0732">Signal</keyword>
<accession>A0A9J7EA41</accession>
<reference evidence="4" key="1">
    <citation type="submission" date="2025-08" db="UniProtKB">
        <authorList>
            <consortium name="RefSeq"/>
        </authorList>
    </citation>
    <scope>IDENTIFICATION</scope>
    <source>
        <strain evidence="4">Ishihara</strain>
        <tissue evidence="4">Whole body</tissue>
    </source>
</reference>
<dbReference type="GeneID" id="111355177"/>
<evidence type="ECO:0000256" key="2">
    <source>
        <dbReference type="SAM" id="SignalP"/>
    </source>
</evidence>
<feature type="region of interest" description="Disordered" evidence="1">
    <location>
        <begin position="186"/>
        <end position="245"/>
    </location>
</feature>
<feature type="chain" id="PRO_5039953982" evidence="2">
    <location>
        <begin position="19"/>
        <end position="267"/>
    </location>
</feature>
<protein>
    <submittedName>
        <fullName evidence="4">Platelet glycoprotein Ib alpha chain-like</fullName>
    </submittedName>
</protein>
<dbReference type="AlphaFoldDB" id="A0A9J7EA41"/>
<dbReference type="OrthoDB" id="7477027at2759"/>
<name>A0A9J7EA41_SPOLT</name>
<dbReference type="RefSeq" id="XP_022824707.1">
    <property type="nucleotide sequence ID" value="XM_022968939.1"/>
</dbReference>
<sequence>MGLTTLIIASFLTSYVVSDSCVTYNFEENLNDIVGGYGLCSGIPAWVLDEYSNLNLDSPDERSTKFITPPRDGNTKCWSSSVFTISPGGTLEVKLYINSDTMATVDVIVAGEDTTHLTGYRQLNSQDIKGWYLIDLPLYPSSTIKAYISIFSRASASAIVLVDSLRYIPPGMNETLCQIYEDLATTPEPTTTSQPTTTPKPITTPELTTTKPTTPRPTTTIEPTVTSPESTTTSPDVRPPTDAEDNTSFWNKIIITINNTININNLK</sequence>
<dbReference type="KEGG" id="sliu:111355177"/>
<evidence type="ECO:0000313" key="3">
    <source>
        <dbReference type="Proteomes" id="UP000301870"/>
    </source>
</evidence>
<feature type="compositionally biased region" description="Low complexity" evidence="1">
    <location>
        <begin position="186"/>
        <end position="235"/>
    </location>
</feature>
<feature type="signal peptide" evidence="2">
    <location>
        <begin position="1"/>
        <end position="18"/>
    </location>
</feature>
<evidence type="ECO:0000313" key="4">
    <source>
        <dbReference type="RefSeq" id="XP_022824707.1"/>
    </source>
</evidence>
<organism evidence="3 4">
    <name type="scientific">Spodoptera litura</name>
    <name type="common">Asian cotton leafworm</name>
    <dbReference type="NCBI Taxonomy" id="69820"/>
    <lineage>
        <taxon>Eukaryota</taxon>
        <taxon>Metazoa</taxon>
        <taxon>Ecdysozoa</taxon>
        <taxon>Arthropoda</taxon>
        <taxon>Hexapoda</taxon>
        <taxon>Insecta</taxon>
        <taxon>Pterygota</taxon>
        <taxon>Neoptera</taxon>
        <taxon>Endopterygota</taxon>
        <taxon>Lepidoptera</taxon>
        <taxon>Glossata</taxon>
        <taxon>Ditrysia</taxon>
        <taxon>Noctuoidea</taxon>
        <taxon>Noctuidae</taxon>
        <taxon>Amphipyrinae</taxon>
        <taxon>Spodoptera</taxon>
    </lineage>
</organism>
<proteinExistence type="predicted"/>
<dbReference type="Proteomes" id="UP000301870">
    <property type="component" value="Chromosome 20"/>
</dbReference>